<protein>
    <submittedName>
        <fullName evidence="1">F-box protein</fullName>
    </submittedName>
</protein>
<organism evidence="1 2">
    <name type="scientific">Forsythia ovata</name>
    <dbReference type="NCBI Taxonomy" id="205694"/>
    <lineage>
        <taxon>Eukaryota</taxon>
        <taxon>Viridiplantae</taxon>
        <taxon>Streptophyta</taxon>
        <taxon>Embryophyta</taxon>
        <taxon>Tracheophyta</taxon>
        <taxon>Spermatophyta</taxon>
        <taxon>Magnoliopsida</taxon>
        <taxon>eudicotyledons</taxon>
        <taxon>Gunneridae</taxon>
        <taxon>Pentapetalae</taxon>
        <taxon>asterids</taxon>
        <taxon>lamiids</taxon>
        <taxon>Lamiales</taxon>
        <taxon>Oleaceae</taxon>
        <taxon>Forsythieae</taxon>
        <taxon>Forsythia</taxon>
    </lineage>
</organism>
<proteinExistence type="predicted"/>
<dbReference type="AlphaFoldDB" id="A0ABD1VJB4"/>
<reference evidence="2" key="1">
    <citation type="submission" date="2024-07" db="EMBL/GenBank/DDBJ databases">
        <title>Two chromosome-level genome assemblies of Korean endemic species Abeliophyllum distichum and Forsythia ovata (Oleaceae).</title>
        <authorList>
            <person name="Jang H."/>
        </authorList>
    </citation>
    <scope>NUCLEOTIDE SEQUENCE [LARGE SCALE GENOMIC DNA]</scope>
</reference>
<dbReference type="InterPro" id="IPR044508">
    <property type="entry name" value="At5g50450/At1g67340-like"/>
</dbReference>
<evidence type="ECO:0000313" key="2">
    <source>
        <dbReference type="Proteomes" id="UP001604277"/>
    </source>
</evidence>
<evidence type="ECO:0000313" key="1">
    <source>
        <dbReference type="EMBL" id="KAL2536733.1"/>
    </source>
</evidence>
<dbReference type="EMBL" id="JBFOLJ010000005">
    <property type="protein sequence ID" value="KAL2536733.1"/>
    <property type="molecule type" value="Genomic_DNA"/>
</dbReference>
<name>A0ABD1VJB4_9LAMI</name>
<accession>A0ABD1VJB4</accession>
<gene>
    <name evidence="1" type="ORF">Fot_18124</name>
</gene>
<dbReference type="Proteomes" id="UP001604277">
    <property type="component" value="Unassembled WGS sequence"/>
</dbReference>
<keyword evidence="2" id="KW-1185">Reference proteome</keyword>
<dbReference type="PANTHER" id="PTHR46758:SF2">
    <property type="entry name" value="OJ1485_B09.11 PROTEIN"/>
    <property type="match status" value="1"/>
</dbReference>
<sequence length="136" mass="14644">MGHIDAIRELGHCLQDGNGMKQNIVEGRRFFVQANARELATVLATAAPSALNSESWLTWNSLLHHLHVAVTRCPLLSDFGCNVPALESHPVNQFLSDWFSGCDGNPLPGSDCVLIQVVGGQRLGCMSFGGVLCAEQ</sequence>
<dbReference type="PANTHER" id="PTHR46758">
    <property type="entry name" value="MYND DOMAIN-CONTAINING"/>
    <property type="match status" value="1"/>
</dbReference>
<comment type="caution">
    <text evidence="1">The sequence shown here is derived from an EMBL/GenBank/DDBJ whole genome shotgun (WGS) entry which is preliminary data.</text>
</comment>